<name>A0A388SB74_9BURK</name>
<comment type="cofactor">
    <cofactor evidence="9">
        <name>Zn(2+)</name>
        <dbReference type="ChEBI" id="CHEBI:29105"/>
    </cofactor>
    <text evidence="9">Binds 1 zinc ion.</text>
</comment>
<dbReference type="OrthoDB" id="9773538at2"/>
<comment type="similarity">
    <text evidence="1 9">Belongs to the peptidase M3 family.</text>
</comment>
<dbReference type="SUPFAM" id="SSF55486">
    <property type="entry name" value="Metalloproteases ('zincins'), catalytic domain"/>
    <property type="match status" value="1"/>
</dbReference>
<dbReference type="GO" id="GO:0006508">
    <property type="term" value="P:proteolysis"/>
    <property type="evidence" value="ECO:0007669"/>
    <property type="project" value="UniProtKB-KW"/>
</dbReference>
<evidence type="ECO:0000259" key="10">
    <source>
        <dbReference type="Pfam" id="PF01432"/>
    </source>
</evidence>
<dbReference type="PANTHER" id="PTHR43660">
    <property type="entry name" value="DIPEPTIDYL CARBOXYPEPTIDASE"/>
    <property type="match status" value="1"/>
</dbReference>
<dbReference type="GO" id="GO:0005829">
    <property type="term" value="C:cytosol"/>
    <property type="evidence" value="ECO:0007669"/>
    <property type="project" value="UniProtKB-ARBA"/>
</dbReference>
<dbReference type="PANTHER" id="PTHR43660:SF1">
    <property type="entry name" value="DIPEPTIDYL CARBOXYPEPTIDASE"/>
    <property type="match status" value="1"/>
</dbReference>
<dbReference type="InterPro" id="IPR045090">
    <property type="entry name" value="Pept_M3A_M3B"/>
</dbReference>
<dbReference type="InterPro" id="IPR024077">
    <property type="entry name" value="Neurolysin/TOP_dom2"/>
</dbReference>
<evidence type="ECO:0000256" key="3">
    <source>
        <dbReference type="ARBA" id="ARBA00022723"/>
    </source>
</evidence>
<dbReference type="Gene3D" id="1.20.1050.40">
    <property type="entry name" value="Endopeptidase. Chain P, domain 1"/>
    <property type="match status" value="1"/>
</dbReference>
<feature type="domain" description="Peptidase M3A/M3B catalytic" evidence="10">
    <location>
        <begin position="223"/>
        <end position="673"/>
    </location>
</feature>
<evidence type="ECO:0000259" key="11">
    <source>
        <dbReference type="Pfam" id="PF19310"/>
    </source>
</evidence>
<dbReference type="Pfam" id="PF01432">
    <property type="entry name" value="Peptidase_M3"/>
    <property type="match status" value="1"/>
</dbReference>
<dbReference type="GO" id="GO:0004222">
    <property type="term" value="F:metalloendopeptidase activity"/>
    <property type="evidence" value="ECO:0007669"/>
    <property type="project" value="UniProtKB-EC"/>
</dbReference>
<dbReference type="Gene3D" id="3.40.390.10">
    <property type="entry name" value="Collagenase (Catalytic Domain)"/>
    <property type="match status" value="1"/>
</dbReference>
<keyword evidence="3 9" id="KW-0479">Metal-binding</keyword>
<evidence type="ECO:0000256" key="9">
    <source>
        <dbReference type="RuleBase" id="RU003435"/>
    </source>
</evidence>
<evidence type="ECO:0000313" key="13">
    <source>
        <dbReference type="Proteomes" id="UP000266091"/>
    </source>
</evidence>
<evidence type="ECO:0000256" key="4">
    <source>
        <dbReference type="ARBA" id="ARBA00022801"/>
    </source>
</evidence>
<dbReference type="Pfam" id="PF19310">
    <property type="entry name" value="TOP_N"/>
    <property type="match status" value="1"/>
</dbReference>
<dbReference type="InterPro" id="IPR034005">
    <property type="entry name" value="M3A_DCP"/>
</dbReference>
<evidence type="ECO:0000256" key="2">
    <source>
        <dbReference type="ARBA" id="ARBA00022670"/>
    </source>
</evidence>
<evidence type="ECO:0000256" key="8">
    <source>
        <dbReference type="ARBA" id="ARBA00026100"/>
    </source>
</evidence>
<keyword evidence="13" id="KW-1185">Reference proteome</keyword>
<keyword evidence="2 9" id="KW-0645">Protease</keyword>
<dbReference type="InterPro" id="IPR024079">
    <property type="entry name" value="MetalloPept_cat_dom_sf"/>
</dbReference>
<dbReference type="CDD" id="cd06456">
    <property type="entry name" value="M3A_DCP"/>
    <property type="match status" value="1"/>
</dbReference>
<reference evidence="12 13" key="1">
    <citation type="journal article" date="2018" name="Int. J. Syst. Evol. Microbiol.">
        <title>Mesosutterella multiformis gen. nov., sp. nov., a member of the family Sutterellaceae and Sutterella megalosphaeroides sp. nov., isolated from human faeces.</title>
        <authorList>
            <person name="Sakamoto M."/>
            <person name="Ikeyama N."/>
            <person name="Kunihiro T."/>
            <person name="Iino T."/>
            <person name="Yuki M."/>
            <person name="Ohkuma M."/>
        </authorList>
    </citation>
    <scope>NUCLEOTIDE SEQUENCE [LARGE SCALE GENOMIC DNA]</scope>
    <source>
        <strain evidence="12 13">4NBBH2</strain>
    </source>
</reference>
<dbReference type="InterPro" id="IPR024080">
    <property type="entry name" value="Neurolysin/TOP_N"/>
</dbReference>
<keyword evidence="4 9" id="KW-0378">Hydrolase</keyword>
<gene>
    <name evidence="12" type="ORF">MESMUL_09360</name>
</gene>
<dbReference type="InterPro" id="IPR045666">
    <property type="entry name" value="OpdA_N"/>
</dbReference>
<proteinExistence type="inferred from homology"/>
<comment type="caution">
    <text evidence="12">The sequence shown here is derived from an EMBL/GenBank/DDBJ whole genome shotgun (WGS) entry which is preliminary data.</text>
</comment>
<evidence type="ECO:0000256" key="6">
    <source>
        <dbReference type="ARBA" id="ARBA00023049"/>
    </source>
</evidence>
<dbReference type="InterPro" id="IPR001567">
    <property type="entry name" value="Pept_M3A_M3B_dom"/>
</dbReference>
<evidence type="ECO:0000256" key="7">
    <source>
        <dbReference type="ARBA" id="ARBA00024603"/>
    </source>
</evidence>
<sequence>MSQNPLLNLDGLIDFAAIRPEHVAPAIRELIAEAQKTLDAVTKPEVPADFDSVAETLTTATLRLSRAWGAVSHLMSVNDSEALRSVFNEMLPEVTQFWIGLSQNESLYGKYKAMHDAAGFESLTPVRQKIINDELRDFRLSGAELPESERQEVKAISERLSALSQKFSENLLDATNAWTLDLADDSRLKGIPEDARLLFSETAKQAGKEGYRITLQFPSYIPVLQYAEDRALREEAYRAFSTRASELGPDKFDNTPVIRETLELRKKLASLLGFRNYAEYSLATKMAETPEQVVGFLRDLNKKSRPYALKDMEELREFAAKELGIESLQPWDLSFAAEKLRQARYAFSDEEVKHYFTQDAVFKGLFHLVETLYGIHIREDHASVWDPDVKFFRIEDKNGKLIAQFYFDLYARPTKRGGAWMDGDRTRRLYKGKLDTPVSYQVCNFTKPAPGKTATMTHDEVQTLFHEFGHGLHHLLTRVDEAEVSGISGVEWDAVEMPSQFMENFCWDWSVVESISKHDVTGEPLPRALFDKMVAAKNFESGMAMVRQLEFALFDMLLHMDFDPEHDSVLHLLNQVRKEVCVIPVIPENRFPMSFSHIFAGGYAAGYYSYKWAEVLSADAFSLFEENGVVSPEIGKKWLDEVISRGGSRPAMESFVAFRGRKPTVDALLRHSGMSEDK</sequence>
<dbReference type="AlphaFoldDB" id="A0A388SB74"/>
<accession>A0A388SB74</accession>
<protein>
    <recommendedName>
        <fullName evidence="8">oligopeptidase A</fullName>
        <ecNumber evidence="8">3.4.24.70</ecNumber>
    </recommendedName>
</protein>
<comment type="catalytic activity">
    <reaction evidence="7">
        <text>Hydrolysis of oligopeptides, with broad specificity. Gly or Ala commonly occur as P1 or P1' residues, but more distant residues are also important, as is shown by the fact that Z-Gly-Pro-Gly-|-Gly-Pro-Ala is cleaved, but not Z-(Gly)(5).</text>
        <dbReference type="EC" id="3.4.24.70"/>
    </reaction>
</comment>
<dbReference type="RefSeq" id="WP_116269934.1">
    <property type="nucleotide sequence ID" value="NZ_BGZJ01000001.1"/>
</dbReference>
<dbReference type="GO" id="GO:0046872">
    <property type="term" value="F:metal ion binding"/>
    <property type="evidence" value="ECO:0007669"/>
    <property type="project" value="UniProtKB-UniRule"/>
</dbReference>
<evidence type="ECO:0000313" key="12">
    <source>
        <dbReference type="EMBL" id="GBO93582.1"/>
    </source>
</evidence>
<keyword evidence="5 9" id="KW-0862">Zinc</keyword>
<keyword evidence="6 9" id="KW-0482">Metalloprotease</keyword>
<dbReference type="Gene3D" id="1.10.1370.10">
    <property type="entry name" value="Neurolysin, domain 3"/>
    <property type="match status" value="1"/>
</dbReference>
<dbReference type="Proteomes" id="UP000266091">
    <property type="component" value="Unassembled WGS sequence"/>
</dbReference>
<dbReference type="EC" id="3.4.24.70" evidence="8"/>
<dbReference type="EMBL" id="BGZJ01000001">
    <property type="protein sequence ID" value="GBO93582.1"/>
    <property type="molecule type" value="Genomic_DNA"/>
</dbReference>
<organism evidence="12 13">
    <name type="scientific">Mesosutterella multiformis</name>
    <dbReference type="NCBI Taxonomy" id="2259133"/>
    <lineage>
        <taxon>Bacteria</taxon>
        <taxon>Pseudomonadati</taxon>
        <taxon>Pseudomonadota</taxon>
        <taxon>Betaproteobacteria</taxon>
        <taxon>Burkholderiales</taxon>
        <taxon>Sutterellaceae</taxon>
        <taxon>Mesosutterella</taxon>
    </lineage>
</organism>
<dbReference type="FunFam" id="3.40.390.10:FF:000009">
    <property type="entry name" value="Oligopeptidase A"/>
    <property type="match status" value="1"/>
</dbReference>
<feature type="domain" description="Oligopeptidase A N-terminal" evidence="11">
    <location>
        <begin position="27"/>
        <end position="149"/>
    </location>
</feature>
<evidence type="ECO:0000256" key="5">
    <source>
        <dbReference type="ARBA" id="ARBA00022833"/>
    </source>
</evidence>
<evidence type="ECO:0000256" key="1">
    <source>
        <dbReference type="ARBA" id="ARBA00006040"/>
    </source>
</evidence>